<dbReference type="FunFam" id="1.10.390.10:FF:000013">
    <property type="entry name" value="Aminopeptidase N"/>
    <property type="match status" value="1"/>
</dbReference>
<evidence type="ECO:0000256" key="8">
    <source>
        <dbReference type="ARBA" id="ARBA00022833"/>
    </source>
</evidence>
<evidence type="ECO:0000256" key="2">
    <source>
        <dbReference type="ARBA" id="ARBA00010136"/>
    </source>
</evidence>
<comment type="subcellular location">
    <subcellularLocation>
        <location evidence="1">Membrane</location>
        <topology evidence="1">Single-pass type II membrane protein</topology>
    </subcellularLocation>
</comment>
<dbReference type="InterPro" id="IPR050344">
    <property type="entry name" value="Peptidase_M1_aminopeptidases"/>
</dbReference>
<keyword evidence="6 15" id="KW-0479">Metal-binding</keyword>
<protein>
    <submittedName>
        <fullName evidence="18 19">Uncharacterized protein</fullName>
    </submittedName>
</protein>
<keyword evidence="20" id="KW-1185">Reference proteome</keyword>
<evidence type="ECO:0000256" key="10">
    <source>
        <dbReference type="ARBA" id="ARBA00022989"/>
    </source>
</evidence>
<dbReference type="PANTHER" id="PTHR11533">
    <property type="entry name" value="PROTEASE M1 ZINC METALLOPROTEASE"/>
    <property type="match status" value="1"/>
</dbReference>
<comment type="similarity">
    <text evidence="2">Belongs to the peptidase M1 family.</text>
</comment>
<evidence type="ECO:0000256" key="1">
    <source>
        <dbReference type="ARBA" id="ARBA00004606"/>
    </source>
</evidence>
<dbReference type="GO" id="GO:0043171">
    <property type="term" value="P:peptide catabolic process"/>
    <property type="evidence" value="ECO:0000318"/>
    <property type="project" value="GO_Central"/>
</dbReference>
<dbReference type="OMA" id="GFANCEN"/>
<dbReference type="GeneID" id="20195741"/>
<name>T1EGP1_HELRO</name>
<evidence type="ECO:0000256" key="3">
    <source>
        <dbReference type="ARBA" id="ARBA00022438"/>
    </source>
</evidence>
<dbReference type="EnsemblMetazoa" id="HelroT119961">
    <property type="protein sequence ID" value="HelroP119961"/>
    <property type="gene ID" value="HelroG119961"/>
</dbReference>
<evidence type="ECO:0000256" key="12">
    <source>
        <dbReference type="ARBA" id="ARBA00023136"/>
    </source>
</evidence>
<evidence type="ECO:0000256" key="14">
    <source>
        <dbReference type="PIRSR" id="PIRSR634016-1"/>
    </source>
</evidence>
<dbReference type="SUPFAM" id="SSF63737">
    <property type="entry name" value="Leukotriene A4 hydrolase N-terminal domain"/>
    <property type="match status" value="1"/>
</dbReference>
<dbReference type="InParanoid" id="T1EGP1"/>
<evidence type="ECO:0000259" key="17">
    <source>
        <dbReference type="Pfam" id="PF17900"/>
    </source>
</evidence>
<dbReference type="CDD" id="cd09601">
    <property type="entry name" value="M1_APN-Q_like"/>
    <property type="match status" value="1"/>
</dbReference>
<dbReference type="Gene3D" id="2.60.40.1730">
    <property type="entry name" value="tricorn interacting facor f3 domain"/>
    <property type="match status" value="1"/>
</dbReference>
<dbReference type="Proteomes" id="UP000015101">
    <property type="component" value="Unassembled WGS sequence"/>
</dbReference>
<dbReference type="CTD" id="20195741"/>
<dbReference type="FunFam" id="2.60.40.1730:FF:000012">
    <property type="entry name" value="Aminopeptidase N"/>
    <property type="match status" value="1"/>
</dbReference>
<dbReference type="HOGENOM" id="CLU_003705_4_5_1"/>
<feature type="binding site" evidence="15">
    <location>
        <position position="304"/>
    </location>
    <ligand>
        <name>Zn(2+)</name>
        <dbReference type="ChEBI" id="CHEBI:29105"/>
        <note>catalytic</note>
    </ligand>
</feature>
<dbReference type="OrthoDB" id="10031169at2759"/>
<evidence type="ECO:0000256" key="11">
    <source>
        <dbReference type="ARBA" id="ARBA00023049"/>
    </source>
</evidence>
<reference evidence="18 20" key="2">
    <citation type="journal article" date="2013" name="Nature">
        <title>Insights into bilaterian evolution from three spiralian genomes.</title>
        <authorList>
            <person name="Simakov O."/>
            <person name="Marletaz F."/>
            <person name="Cho S.J."/>
            <person name="Edsinger-Gonzales E."/>
            <person name="Havlak P."/>
            <person name="Hellsten U."/>
            <person name="Kuo D.H."/>
            <person name="Larsson T."/>
            <person name="Lv J."/>
            <person name="Arendt D."/>
            <person name="Savage R."/>
            <person name="Osoegawa K."/>
            <person name="de Jong P."/>
            <person name="Grimwood J."/>
            <person name="Chapman J.A."/>
            <person name="Shapiro H."/>
            <person name="Aerts A."/>
            <person name="Otillar R.P."/>
            <person name="Terry A.Y."/>
            <person name="Boore J.L."/>
            <person name="Grigoriev I.V."/>
            <person name="Lindberg D.R."/>
            <person name="Seaver E.C."/>
            <person name="Weisblat D.A."/>
            <person name="Putnam N.H."/>
            <person name="Rokhsar D.S."/>
        </authorList>
    </citation>
    <scope>NUCLEOTIDE SEQUENCE</scope>
</reference>
<evidence type="ECO:0000256" key="4">
    <source>
        <dbReference type="ARBA" id="ARBA00022670"/>
    </source>
</evidence>
<feature type="domain" description="Aminopeptidase N-like N-terminal" evidence="17">
    <location>
        <begin position="10"/>
        <end position="194"/>
    </location>
</feature>
<dbReference type="Gene3D" id="1.10.390.10">
    <property type="entry name" value="Neutral Protease Domain 2"/>
    <property type="match status" value="1"/>
</dbReference>
<keyword evidence="13" id="KW-0325">Glycoprotein</keyword>
<reference evidence="20" key="1">
    <citation type="submission" date="2012-12" db="EMBL/GenBank/DDBJ databases">
        <authorList>
            <person name="Hellsten U."/>
            <person name="Grimwood J."/>
            <person name="Chapman J.A."/>
            <person name="Shapiro H."/>
            <person name="Aerts A."/>
            <person name="Otillar R.P."/>
            <person name="Terry A.Y."/>
            <person name="Boore J.L."/>
            <person name="Simakov O."/>
            <person name="Marletaz F."/>
            <person name="Cho S.-J."/>
            <person name="Edsinger-Gonzales E."/>
            <person name="Havlak P."/>
            <person name="Kuo D.-H."/>
            <person name="Larsson T."/>
            <person name="Lv J."/>
            <person name="Arendt D."/>
            <person name="Savage R."/>
            <person name="Osoegawa K."/>
            <person name="de Jong P."/>
            <person name="Lindberg D.R."/>
            <person name="Seaver E.C."/>
            <person name="Weisblat D.A."/>
            <person name="Putnam N.H."/>
            <person name="Grigoriev I.V."/>
            <person name="Rokhsar D.S."/>
        </authorList>
    </citation>
    <scope>NUCLEOTIDE SEQUENCE</scope>
</reference>
<dbReference type="InterPro" id="IPR027268">
    <property type="entry name" value="Peptidase_M4/M1_CTD_sf"/>
</dbReference>
<dbReference type="InterPro" id="IPR014782">
    <property type="entry name" value="Peptidase_M1_dom"/>
</dbReference>
<sequence length="492" mass="56570">DVRLPQSLIPDTYSVLIHPDFKNFTFSGWSNIEVVASEETDYIIMHAKNLSISNVSVTVPRSKLTVTNCKIYENLEQLQIKLDTSIMKHDTVVINVSFSGVLRDDMLGFYKSSYTNKKNNVVRYLSATQFQPTEARSAFPCFDEPHMKATFKFYIIRPNDYISLFNTKLNSSWITTGTETCDSFVATRKMSTYMLAFVVCDFSSKSQMIKSGVNVIYTQPDTFKEMDLALNTTIRSLHYFEKLFGMSYLYEKLDTIALPEMYTDGLGSRGLITYHSNYIFFNEDEKSDQEKSYLVSLVAREVAHQWFGNLVMLEWWDDLLLNEGFITYVVFGVFKEIIPEWPTAEAFSFDVVASAMAENSFDSSSYSVVNPVTDPRNLNVFEKKAFYKICNVAASLFQMLENVIGTDVFNKAIHDYLVKHMFATSNRNNLWLAFSKQVPTDGHSINVPEMMETWTHQIGLPLVTVIRDGRHVTCHQERFFVRNIQVRPTHLT</sequence>
<comment type="cofactor">
    <cofactor evidence="15">
        <name>Zn(2+)</name>
        <dbReference type="ChEBI" id="CHEBI:29105"/>
    </cofactor>
    <text evidence="15">Binds 1 zinc ion per subunit.</text>
</comment>
<evidence type="ECO:0000313" key="18">
    <source>
        <dbReference type="EMBL" id="ESO13079.1"/>
    </source>
</evidence>
<evidence type="ECO:0000259" key="16">
    <source>
        <dbReference type="Pfam" id="PF01433"/>
    </source>
</evidence>
<dbReference type="GO" id="GO:0006508">
    <property type="term" value="P:proteolysis"/>
    <property type="evidence" value="ECO:0000318"/>
    <property type="project" value="GO_Central"/>
</dbReference>
<dbReference type="eggNOG" id="KOG1046">
    <property type="taxonomic scope" value="Eukaryota"/>
</dbReference>
<dbReference type="InterPro" id="IPR045357">
    <property type="entry name" value="Aminopeptidase_N-like_N"/>
</dbReference>
<evidence type="ECO:0000256" key="15">
    <source>
        <dbReference type="PIRSR" id="PIRSR634016-3"/>
    </source>
</evidence>
<keyword evidence="8 15" id="KW-0862">Zinc</keyword>
<feature type="binding site" evidence="15">
    <location>
        <position position="323"/>
    </location>
    <ligand>
        <name>Zn(2+)</name>
        <dbReference type="ChEBI" id="CHEBI:29105"/>
        <note>catalytic</note>
    </ligand>
</feature>
<evidence type="ECO:0000256" key="6">
    <source>
        <dbReference type="ARBA" id="ARBA00022723"/>
    </source>
</evidence>
<dbReference type="Pfam" id="PF01433">
    <property type="entry name" value="Peptidase_M1"/>
    <property type="match status" value="1"/>
</dbReference>
<evidence type="ECO:0000256" key="5">
    <source>
        <dbReference type="ARBA" id="ARBA00022692"/>
    </source>
</evidence>
<dbReference type="InterPro" id="IPR001930">
    <property type="entry name" value="Peptidase_M1"/>
</dbReference>
<dbReference type="GO" id="GO:0016020">
    <property type="term" value="C:membrane"/>
    <property type="evidence" value="ECO:0007669"/>
    <property type="project" value="UniProtKB-SubCell"/>
</dbReference>
<evidence type="ECO:0000313" key="20">
    <source>
        <dbReference type="Proteomes" id="UP000015101"/>
    </source>
</evidence>
<dbReference type="RefSeq" id="XP_009009799.1">
    <property type="nucleotide sequence ID" value="XM_009011551.1"/>
</dbReference>
<accession>T1EGP1</accession>
<dbReference type="EMBL" id="AMQM01000300">
    <property type="status" value="NOT_ANNOTATED_CDS"/>
    <property type="molecule type" value="Genomic_DNA"/>
</dbReference>
<dbReference type="GO" id="GO:0070006">
    <property type="term" value="F:metalloaminopeptidase activity"/>
    <property type="evidence" value="ECO:0000318"/>
    <property type="project" value="GO_Central"/>
</dbReference>
<keyword evidence="5" id="KW-0812">Transmembrane</keyword>
<dbReference type="Pfam" id="PF17900">
    <property type="entry name" value="Peptidase_M1_N"/>
    <property type="match status" value="1"/>
</dbReference>
<evidence type="ECO:0000256" key="7">
    <source>
        <dbReference type="ARBA" id="ARBA00022801"/>
    </source>
</evidence>
<dbReference type="PRINTS" id="PR00756">
    <property type="entry name" value="ALADIPTASE"/>
</dbReference>
<dbReference type="AlphaFoldDB" id="T1EGP1"/>
<dbReference type="PANTHER" id="PTHR11533:SF299">
    <property type="entry name" value="AMINOPEPTIDASE"/>
    <property type="match status" value="1"/>
</dbReference>
<dbReference type="GO" id="GO:0008270">
    <property type="term" value="F:zinc ion binding"/>
    <property type="evidence" value="ECO:0007669"/>
    <property type="project" value="InterPro"/>
</dbReference>
<gene>
    <name evidence="19" type="primary">20195741</name>
    <name evidence="18" type="ORF">HELRODRAFT_119961</name>
</gene>
<dbReference type="InterPro" id="IPR034016">
    <property type="entry name" value="M1_APN-typ"/>
</dbReference>
<reference evidence="19" key="3">
    <citation type="submission" date="2015-06" db="UniProtKB">
        <authorList>
            <consortium name="EnsemblMetazoa"/>
        </authorList>
    </citation>
    <scope>IDENTIFICATION</scope>
</reference>
<keyword evidence="11" id="KW-0482">Metalloprotease</keyword>
<evidence type="ECO:0000256" key="9">
    <source>
        <dbReference type="ARBA" id="ARBA00022968"/>
    </source>
</evidence>
<keyword evidence="3" id="KW-0031">Aminopeptidase</keyword>
<feature type="active site" description="Proton acceptor" evidence="14">
    <location>
        <position position="301"/>
    </location>
</feature>
<evidence type="ECO:0000256" key="13">
    <source>
        <dbReference type="ARBA" id="ARBA00023180"/>
    </source>
</evidence>
<evidence type="ECO:0000313" key="19">
    <source>
        <dbReference type="EnsemblMetazoa" id="HelroP119961"/>
    </source>
</evidence>
<keyword evidence="4" id="KW-0645">Protease</keyword>
<dbReference type="InterPro" id="IPR042097">
    <property type="entry name" value="Aminopeptidase_N-like_N_sf"/>
</dbReference>
<keyword evidence="7" id="KW-0378">Hydrolase</keyword>
<keyword evidence="10" id="KW-1133">Transmembrane helix</keyword>
<proteinExistence type="inferred from homology"/>
<organism evidence="19 20">
    <name type="scientific">Helobdella robusta</name>
    <name type="common">Californian leech</name>
    <dbReference type="NCBI Taxonomy" id="6412"/>
    <lineage>
        <taxon>Eukaryota</taxon>
        <taxon>Metazoa</taxon>
        <taxon>Spiralia</taxon>
        <taxon>Lophotrochozoa</taxon>
        <taxon>Annelida</taxon>
        <taxon>Clitellata</taxon>
        <taxon>Hirudinea</taxon>
        <taxon>Rhynchobdellida</taxon>
        <taxon>Glossiphoniidae</taxon>
        <taxon>Helobdella</taxon>
    </lineage>
</organism>
<keyword evidence="12" id="KW-0472">Membrane</keyword>
<feature type="domain" description="Peptidase M1 membrane alanine aminopeptidase" evidence="16">
    <location>
        <begin position="229"/>
        <end position="454"/>
    </location>
</feature>
<keyword evidence="9" id="KW-0735">Signal-anchor</keyword>
<dbReference type="KEGG" id="hro:HELRODRAFT_119961"/>
<dbReference type="SUPFAM" id="SSF55486">
    <property type="entry name" value="Metalloproteases ('zincins'), catalytic domain"/>
    <property type="match status" value="1"/>
</dbReference>
<dbReference type="EMBL" id="KB095811">
    <property type="protein sequence ID" value="ESO13079.1"/>
    <property type="molecule type" value="Genomic_DNA"/>
</dbReference>